<evidence type="ECO:0008006" key="4">
    <source>
        <dbReference type="Google" id="ProtNLM"/>
    </source>
</evidence>
<dbReference type="Proteomes" id="UP000003891">
    <property type="component" value="Unassembled WGS sequence"/>
</dbReference>
<dbReference type="AlphaFoldDB" id="G4HCC9"/>
<accession>G4HCC9</accession>
<evidence type="ECO:0000313" key="3">
    <source>
        <dbReference type="Proteomes" id="UP000003891"/>
    </source>
</evidence>
<dbReference type="InterPro" id="IPR036411">
    <property type="entry name" value="TorD-like_sf"/>
</dbReference>
<dbReference type="STRING" id="743719.PaelaDRAFT_1632"/>
<organism evidence="2 3">
    <name type="scientific">Paenibacillus lactis 154</name>
    <dbReference type="NCBI Taxonomy" id="743719"/>
    <lineage>
        <taxon>Bacteria</taxon>
        <taxon>Bacillati</taxon>
        <taxon>Bacillota</taxon>
        <taxon>Bacilli</taxon>
        <taxon>Bacillales</taxon>
        <taxon>Paenibacillaceae</taxon>
        <taxon>Paenibacillus</taxon>
    </lineage>
</organism>
<dbReference type="InterPro" id="IPR020945">
    <property type="entry name" value="DMSO/NO3_reduct_chaperone"/>
</dbReference>
<keyword evidence="1" id="KW-0143">Chaperone</keyword>
<dbReference type="RefSeq" id="WP_007128805.1">
    <property type="nucleotide sequence ID" value="NZ_AGIP01000003.1"/>
</dbReference>
<name>G4HCC9_9BACL</name>
<dbReference type="Gene3D" id="1.10.3480.10">
    <property type="entry name" value="TorD-like"/>
    <property type="match status" value="1"/>
</dbReference>
<dbReference type="eggNOG" id="COG3381">
    <property type="taxonomic scope" value="Bacteria"/>
</dbReference>
<dbReference type="PATRIC" id="fig|743719.3.peg.1642"/>
<evidence type="ECO:0000256" key="1">
    <source>
        <dbReference type="ARBA" id="ARBA00023186"/>
    </source>
</evidence>
<dbReference type="PANTHER" id="PTHR34227:SF1">
    <property type="entry name" value="DIMETHYL SULFOXIDE REDUCTASE CHAPERONE-RELATED"/>
    <property type="match status" value="1"/>
</dbReference>
<reference evidence="2 3" key="1">
    <citation type="submission" date="2011-09" db="EMBL/GenBank/DDBJ databases">
        <title>The draft genome of Paenibacillus lactis 154.</title>
        <authorList>
            <consortium name="US DOE Joint Genome Institute (JGI-PGF)"/>
            <person name="Lucas S."/>
            <person name="Han J."/>
            <person name="Lapidus A."/>
            <person name="Cheng J.-F."/>
            <person name="Goodwin L."/>
            <person name="Pitluck S."/>
            <person name="Peters L."/>
            <person name="Land M.L."/>
            <person name="Hauser L."/>
            <person name="Siebers A."/>
            <person name="Thelen M."/>
            <person name="Hugenholtz P."/>
            <person name="Allgaier M."/>
            <person name="Woyke T.J."/>
        </authorList>
    </citation>
    <scope>NUCLEOTIDE SEQUENCE [LARGE SCALE GENOMIC DNA]</scope>
    <source>
        <strain evidence="2 3">154</strain>
    </source>
</reference>
<sequence>MAISPVQTLEVPDVCHRWLENRGTVYELLIDFMGNSPSLSMIAEWSRGSGIGKAAEGTQGGADLVNYLCGRSPEELVKICEYEGVEYRRLLERNKQRPLSESQYTKSGCVRDVAECYETVGVAFNKLHGEADDHLAIELEFMTVLHDRMLNNCYGEDGLLKLMAAQEQFLEEHLLAWVPSLCEDMKASTDSPLYRGLFRLLEEFLVQDLRMLRVWRQSREAELYINQADKMERM</sequence>
<dbReference type="SUPFAM" id="SSF89155">
    <property type="entry name" value="TorD-like"/>
    <property type="match status" value="1"/>
</dbReference>
<dbReference type="InterPro" id="IPR050289">
    <property type="entry name" value="TorD/DmsD_chaperones"/>
</dbReference>
<proteinExistence type="predicted"/>
<dbReference type="OrthoDB" id="9795302at2"/>
<gene>
    <name evidence="2" type="ORF">PaelaDRAFT_1632</name>
</gene>
<protein>
    <recommendedName>
        <fullName evidence="4">Molecular chaperone TorD family protein</fullName>
    </recommendedName>
</protein>
<dbReference type="EMBL" id="AGIP01000003">
    <property type="protein sequence ID" value="EHB65705.1"/>
    <property type="molecule type" value="Genomic_DNA"/>
</dbReference>
<evidence type="ECO:0000313" key="2">
    <source>
        <dbReference type="EMBL" id="EHB65705.1"/>
    </source>
</evidence>
<dbReference type="PANTHER" id="PTHR34227">
    <property type="entry name" value="CHAPERONE PROTEIN YCDY"/>
    <property type="match status" value="1"/>
</dbReference>
<dbReference type="Pfam" id="PF02613">
    <property type="entry name" value="Nitrate_red_del"/>
    <property type="match status" value="1"/>
</dbReference>